<dbReference type="EMBL" id="JAELXT010000003">
    <property type="protein sequence ID" value="MBJ6124820.1"/>
    <property type="molecule type" value="Genomic_DNA"/>
</dbReference>
<protein>
    <recommendedName>
        <fullName evidence="3">Phospholipase D-like domain-containing protein</fullName>
    </recommendedName>
</protein>
<name>A0ABS0XYQ9_9HYPH</name>
<keyword evidence="2" id="KW-1185">Reference proteome</keyword>
<organism evidence="1 2">
    <name type="scientific">Microvirga splendida</name>
    <dbReference type="NCBI Taxonomy" id="2795727"/>
    <lineage>
        <taxon>Bacteria</taxon>
        <taxon>Pseudomonadati</taxon>
        <taxon>Pseudomonadota</taxon>
        <taxon>Alphaproteobacteria</taxon>
        <taxon>Hyphomicrobiales</taxon>
        <taxon>Methylobacteriaceae</taxon>
        <taxon>Microvirga</taxon>
    </lineage>
</organism>
<evidence type="ECO:0000313" key="1">
    <source>
        <dbReference type="EMBL" id="MBJ6124820.1"/>
    </source>
</evidence>
<accession>A0ABS0XYQ9</accession>
<sequence>MSAGKKVRHAVAFWGKGAVERIGLDGATGGKIICNLQSGCTNPDEILKLLPDFEVKTHGKLHGKLYKVPGLAVVGSSNASLNGLAIEGETKGWREINMATDDRQALLDLNRRFNELWGEARDVDEDVVEEYRPVWKRKQASAPPPPGGSLLEAIRKRPDFFANQRIYFTVSTANVPKPTRDKIDEMVAEGDLGEQPKTDRYWHFVDWDPFPKNAWLLDVSVIRKPRYNGIARTFDKPCKTKIDGSLAQLAFRRPAIEIGDETFRVDKEDAKVLAEKAKALLAETEDGEGGILPLAGVMETLGLA</sequence>
<gene>
    <name evidence="1" type="ORF">JAO75_05290</name>
</gene>
<evidence type="ECO:0000313" key="2">
    <source>
        <dbReference type="Proteomes" id="UP000620670"/>
    </source>
</evidence>
<proteinExistence type="predicted"/>
<dbReference type="RefSeq" id="WP_199047284.1">
    <property type="nucleotide sequence ID" value="NZ_JAELXT010000003.1"/>
</dbReference>
<comment type="caution">
    <text evidence="1">The sequence shown here is derived from an EMBL/GenBank/DDBJ whole genome shotgun (WGS) entry which is preliminary data.</text>
</comment>
<dbReference type="Proteomes" id="UP000620670">
    <property type="component" value="Unassembled WGS sequence"/>
</dbReference>
<dbReference type="SUPFAM" id="SSF56024">
    <property type="entry name" value="Phospholipase D/nuclease"/>
    <property type="match status" value="1"/>
</dbReference>
<evidence type="ECO:0008006" key="3">
    <source>
        <dbReference type="Google" id="ProtNLM"/>
    </source>
</evidence>
<reference evidence="2" key="1">
    <citation type="submission" date="2020-12" db="EMBL/GenBank/DDBJ databases">
        <title>Hymenobacter sp.</title>
        <authorList>
            <person name="Kim M.K."/>
        </authorList>
    </citation>
    <scope>NUCLEOTIDE SEQUENCE [LARGE SCALE GENOMIC DNA]</scope>
    <source>
        <strain evidence="2">BT325</strain>
    </source>
</reference>